<proteinExistence type="predicted"/>
<name>A0ABD6HN42_SERMA</name>
<gene>
    <name evidence="1" type="ORF">GMA22_08325</name>
</gene>
<sequence>MKKPIAVAITALYPRHNHIEDFHVLAHLNRLRAFTWGGRRCGKTYAASQQELIRAAFKLSMGATLRLFHVRRKPALMERIVGYDPGYGEEKAAECVFLRDPINGTFTLLSAKTVERIESQPWIRYDGWVYPE</sequence>
<evidence type="ECO:0000313" key="1">
    <source>
        <dbReference type="EMBL" id="MVF03258.1"/>
    </source>
</evidence>
<accession>A0ABD6HN42</accession>
<dbReference type="AlphaFoldDB" id="A0ABD6HN42"/>
<dbReference type="RefSeq" id="WP_060433905.1">
    <property type="nucleotide sequence ID" value="NZ_FCGE01000008.1"/>
</dbReference>
<organism evidence="1 2">
    <name type="scientific">Serratia marcescens</name>
    <dbReference type="NCBI Taxonomy" id="615"/>
    <lineage>
        <taxon>Bacteria</taxon>
        <taxon>Pseudomonadati</taxon>
        <taxon>Pseudomonadota</taxon>
        <taxon>Gammaproteobacteria</taxon>
        <taxon>Enterobacterales</taxon>
        <taxon>Yersiniaceae</taxon>
        <taxon>Serratia</taxon>
    </lineage>
</organism>
<dbReference type="EMBL" id="WNKC01000002">
    <property type="protein sequence ID" value="MVF03258.1"/>
    <property type="molecule type" value="Genomic_DNA"/>
</dbReference>
<dbReference type="Proteomes" id="UP000443014">
    <property type="component" value="Unassembled WGS sequence"/>
</dbReference>
<reference evidence="1 2" key="1">
    <citation type="submission" date="2019-11" db="EMBL/GenBank/DDBJ databases">
        <title>Whole genome sequence of a plant growth promoting strain Serratia marcescens BTL07 isolated from the rhizoplane of Chili (Capsicum annuum).</title>
        <authorList>
            <person name="Dutta S."/>
            <person name="Khatun A."/>
            <person name="Gupta D.R."/>
            <person name="Surovy M.Z."/>
            <person name="Rahman M.M."/>
            <person name="Mahmud N.U."/>
            <person name="Emes R."/>
            <person name="Warry A."/>
            <person name="West H."/>
            <person name="Clarke M.L."/>
            <person name="Islam M.T."/>
        </authorList>
    </citation>
    <scope>NUCLEOTIDE SEQUENCE [LARGE SCALE GENOMIC DNA]</scope>
    <source>
        <strain evidence="1 2">BTL07</strain>
    </source>
</reference>
<comment type="caution">
    <text evidence="1">The sequence shown here is derived from an EMBL/GenBank/DDBJ whole genome shotgun (WGS) entry which is preliminary data.</text>
</comment>
<protein>
    <submittedName>
        <fullName evidence="1">Uncharacterized protein</fullName>
    </submittedName>
</protein>
<evidence type="ECO:0000313" key="2">
    <source>
        <dbReference type="Proteomes" id="UP000443014"/>
    </source>
</evidence>